<dbReference type="InterPro" id="IPR006638">
    <property type="entry name" value="Elp3/MiaA/NifB-like_rSAM"/>
</dbReference>
<dbReference type="PROSITE" id="PS51257">
    <property type="entry name" value="PROKAR_LIPOPROTEIN"/>
    <property type="match status" value="1"/>
</dbReference>
<dbReference type="SFLD" id="SFLDG01123">
    <property type="entry name" value="methyltransferase_(Class_B)"/>
    <property type="match status" value="1"/>
</dbReference>
<dbReference type="PANTHER" id="PTHR43409:SF7">
    <property type="entry name" value="BLL1977 PROTEIN"/>
    <property type="match status" value="1"/>
</dbReference>
<dbReference type="Gene3D" id="3.40.50.280">
    <property type="entry name" value="Cobalamin-binding domain"/>
    <property type="match status" value="1"/>
</dbReference>
<dbReference type="InterPro" id="IPR036724">
    <property type="entry name" value="Cobalamin-bd_sf"/>
</dbReference>
<sequence>MKKILLINPSFKGVYGGTNLENVVLQTPPIGLACIAGSLLRENHDVRIIDFNLSTNDKDKLVRELKEFNPDFVGITIVTPLVSEAESIGKIIKETNNQIVVIGGGAHCSSFPEASLKEMSLDIVVVGEGDYTILEIVNGRKFSEIKGIAYKDKNKNIFINERRELIKNLDDLPMPAFHIFEINNYKTPLIIARENPVTWFETSRGCPYGCIYCNKSVFGPTFRAKSPERVVAEFIRLKDLGFKELHLADDNFTFDIKRAKRICDLLIEKKVNIIWGAMNGIRVDKADLELLKKMKQAGCYRIHLGIESGNQKILNGIKKGTTIEQIVRTVKYAKEAGLEIGGYFMIGLPGETEETMQDTINLAKFLKLDLNKISITIPLPSTELFKKLDEKKLIKTYDWDAFKIYSLPSRIYDHENLPWETIEKYSKKFYRTVYLNPRFILKRIKRAIKYKTLKDDIKAAFSIKWI</sequence>
<dbReference type="SUPFAM" id="SSF102114">
    <property type="entry name" value="Radical SAM enzymes"/>
    <property type="match status" value="1"/>
</dbReference>
<dbReference type="SMART" id="SM00729">
    <property type="entry name" value="Elp3"/>
    <property type="match status" value="1"/>
</dbReference>
<keyword evidence="4" id="KW-0949">S-adenosyl-L-methionine</keyword>
<evidence type="ECO:0000313" key="10">
    <source>
        <dbReference type="EMBL" id="OGF41617.1"/>
    </source>
</evidence>
<dbReference type="InterPro" id="IPR006158">
    <property type="entry name" value="Cobalamin-bd"/>
</dbReference>
<evidence type="ECO:0000256" key="1">
    <source>
        <dbReference type="ARBA" id="ARBA00001966"/>
    </source>
</evidence>
<dbReference type="SFLD" id="SFLDG01082">
    <property type="entry name" value="B12-binding_domain_containing"/>
    <property type="match status" value="1"/>
</dbReference>
<dbReference type="GO" id="GO:0046872">
    <property type="term" value="F:metal ion binding"/>
    <property type="evidence" value="ECO:0007669"/>
    <property type="project" value="UniProtKB-KW"/>
</dbReference>
<dbReference type="Gene3D" id="3.80.30.20">
    <property type="entry name" value="tm_1862 like domain"/>
    <property type="match status" value="1"/>
</dbReference>
<dbReference type="PROSITE" id="PS51332">
    <property type="entry name" value="B12_BINDING"/>
    <property type="match status" value="1"/>
</dbReference>
<accession>A0A1F5TS47</accession>
<organism evidence="10 11">
    <name type="scientific">Candidatus Falkowbacteria bacterium RIFOXYD2_FULL_34_120</name>
    <dbReference type="NCBI Taxonomy" id="1798007"/>
    <lineage>
        <taxon>Bacteria</taxon>
        <taxon>Candidatus Falkowiibacteriota</taxon>
    </lineage>
</organism>
<comment type="cofactor">
    <cofactor evidence="1">
        <name>[4Fe-4S] cluster</name>
        <dbReference type="ChEBI" id="CHEBI:49883"/>
    </cofactor>
</comment>
<evidence type="ECO:0000256" key="3">
    <source>
        <dbReference type="ARBA" id="ARBA00022679"/>
    </source>
</evidence>
<dbReference type="CDD" id="cd02068">
    <property type="entry name" value="radical_SAM_B12_BD"/>
    <property type="match status" value="1"/>
</dbReference>
<dbReference type="GO" id="GO:0003824">
    <property type="term" value="F:catalytic activity"/>
    <property type="evidence" value="ECO:0007669"/>
    <property type="project" value="InterPro"/>
</dbReference>
<evidence type="ECO:0000259" key="8">
    <source>
        <dbReference type="PROSITE" id="PS51332"/>
    </source>
</evidence>
<keyword evidence="6" id="KW-0408">Iron</keyword>
<dbReference type="InterPro" id="IPR007197">
    <property type="entry name" value="rSAM"/>
</dbReference>
<evidence type="ECO:0000256" key="2">
    <source>
        <dbReference type="ARBA" id="ARBA00022603"/>
    </source>
</evidence>
<feature type="domain" description="Radical SAM core" evidence="9">
    <location>
        <begin position="192"/>
        <end position="415"/>
    </location>
</feature>
<dbReference type="EMBL" id="MFGO01000007">
    <property type="protein sequence ID" value="OGF41617.1"/>
    <property type="molecule type" value="Genomic_DNA"/>
</dbReference>
<dbReference type="GO" id="GO:0031419">
    <property type="term" value="F:cobalamin binding"/>
    <property type="evidence" value="ECO:0007669"/>
    <property type="project" value="InterPro"/>
</dbReference>
<dbReference type="AlphaFoldDB" id="A0A1F5TS47"/>
<dbReference type="InterPro" id="IPR058240">
    <property type="entry name" value="rSAM_sf"/>
</dbReference>
<dbReference type="CDD" id="cd01335">
    <property type="entry name" value="Radical_SAM"/>
    <property type="match status" value="1"/>
</dbReference>
<dbReference type="Proteomes" id="UP000177579">
    <property type="component" value="Unassembled WGS sequence"/>
</dbReference>
<reference evidence="10 11" key="1">
    <citation type="journal article" date="2016" name="Nat. Commun.">
        <title>Thousands of microbial genomes shed light on interconnected biogeochemical processes in an aquifer system.</title>
        <authorList>
            <person name="Anantharaman K."/>
            <person name="Brown C.T."/>
            <person name="Hug L.A."/>
            <person name="Sharon I."/>
            <person name="Castelle C.J."/>
            <person name="Probst A.J."/>
            <person name="Thomas B.C."/>
            <person name="Singh A."/>
            <person name="Wilkins M.J."/>
            <person name="Karaoz U."/>
            <person name="Brodie E.L."/>
            <person name="Williams K.H."/>
            <person name="Hubbard S.S."/>
            <person name="Banfield J.F."/>
        </authorList>
    </citation>
    <scope>NUCLEOTIDE SEQUENCE [LARGE SCALE GENOMIC DNA]</scope>
</reference>
<dbReference type="PROSITE" id="PS51918">
    <property type="entry name" value="RADICAL_SAM"/>
    <property type="match status" value="1"/>
</dbReference>
<dbReference type="InterPro" id="IPR051198">
    <property type="entry name" value="BchE-like"/>
</dbReference>
<dbReference type="Pfam" id="PF04055">
    <property type="entry name" value="Radical_SAM"/>
    <property type="match status" value="1"/>
</dbReference>
<dbReference type="InterPro" id="IPR034466">
    <property type="entry name" value="Methyltransferase_Class_B"/>
</dbReference>
<dbReference type="SUPFAM" id="SSF52242">
    <property type="entry name" value="Cobalamin (vitamin B12)-binding domain"/>
    <property type="match status" value="1"/>
</dbReference>
<dbReference type="GO" id="GO:0051539">
    <property type="term" value="F:4 iron, 4 sulfur cluster binding"/>
    <property type="evidence" value="ECO:0007669"/>
    <property type="project" value="UniProtKB-KW"/>
</dbReference>
<evidence type="ECO:0000259" key="9">
    <source>
        <dbReference type="PROSITE" id="PS51918"/>
    </source>
</evidence>
<dbReference type="Pfam" id="PF02310">
    <property type="entry name" value="B12-binding"/>
    <property type="match status" value="1"/>
</dbReference>
<dbReference type="InterPro" id="IPR023404">
    <property type="entry name" value="rSAM_horseshoe"/>
</dbReference>
<evidence type="ECO:0000256" key="7">
    <source>
        <dbReference type="ARBA" id="ARBA00023014"/>
    </source>
</evidence>
<feature type="domain" description="B12-binding" evidence="8">
    <location>
        <begin position="12"/>
        <end position="147"/>
    </location>
</feature>
<keyword evidence="2" id="KW-0489">Methyltransferase</keyword>
<evidence type="ECO:0000256" key="4">
    <source>
        <dbReference type="ARBA" id="ARBA00022691"/>
    </source>
</evidence>
<dbReference type="SFLD" id="SFLDS00029">
    <property type="entry name" value="Radical_SAM"/>
    <property type="match status" value="1"/>
</dbReference>
<evidence type="ECO:0000256" key="5">
    <source>
        <dbReference type="ARBA" id="ARBA00022723"/>
    </source>
</evidence>
<name>A0A1F5TS47_9BACT</name>
<evidence type="ECO:0000313" key="11">
    <source>
        <dbReference type="Proteomes" id="UP000177579"/>
    </source>
</evidence>
<evidence type="ECO:0000256" key="6">
    <source>
        <dbReference type="ARBA" id="ARBA00023004"/>
    </source>
</evidence>
<keyword evidence="5" id="KW-0479">Metal-binding</keyword>
<proteinExistence type="predicted"/>
<keyword evidence="3" id="KW-0808">Transferase</keyword>
<gene>
    <name evidence="10" type="ORF">A2531_06275</name>
</gene>
<protein>
    <submittedName>
        <fullName evidence="10">Uncharacterized protein</fullName>
    </submittedName>
</protein>
<comment type="caution">
    <text evidence="10">The sequence shown here is derived from an EMBL/GenBank/DDBJ whole genome shotgun (WGS) entry which is preliminary data.</text>
</comment>
<dbReference type="PANTHER" id="PTHR43409">
    <property type="entry name" value="ANAEROBIC MAGNESIUM-PROTOPORPHYRIN IX MONOMETHYL ESTER CYCLASE-RELATED"/>
    <property type="match status" value="1"/>
</dbReference>
<keyword evidence="7" id="KW-0411">Iron-sulfur</keyword>